<comment type="caution">
    <text evidence="1">The sequence shown here is derived from an EMBL/GenBank/DDBJ whole genome shotgun (WGS) entry which is preliminary data.</text>
</comment>
<dbReference type="Proteomes" id="UP000077271">
    <property type="component" value="Unassembled WGS sequence"/>
</dbReference>
<dbReference type="AlphaFoldDB" id="A0A177L1T5"/>
<gene>
    <name evidence="1" type="ORF">AWH48_14800</name>
</gene>
<accession>A0A177L1T5</accession>
<dbReference type="RefSeq" id="WP_018391803.1">
    <property type="nucleotide sequence ID" value="NZ_LQWZ01000002.1"/>
</dbReference>
<dbReference type="Pfam" id="PF14069">
    <property type="entry name" value="SpoVIF"/>
    <property type="match status" value="1"/>
</dbReference>
<name>A0A177L1T5_9BACI</name>
<dbReference type="EMBL" id="LQWZ01000002">
    <property type="protein sequence ID" value="OAH59406.1"/>
    <property type="molecule type" value="Genomic_DNA"/>
</dbReference>
<evidence type="ECO:0000313" key="1">
    <source>
        <dbReference type="EMBL" id="OAH59406.1"/>
    </source>
</evidence>
<sequence>MDNKFFGKIEKKTGVRMNDVFALVDSLQYADFRDERTVRAVIAQTAALAGKKVPKQVEDELVKTIIKDGKKLNIDAITKMIK</sequence>
<protein>
    <submittedName>
        <fullName evidence="1">Sporulation protein</fullName>
    </submittedName>
</protein>
<reference evidence="1 2" key="1">
    <citation type="submission" date="2016-01" db="EMBL/GenBank/DDBJ databases">
        <title>Investigation of taxonomic status of Bacillus aminovorans.</title>
        <authorList>
            <person name="Verma A."/>
            <person name="Pal Y."/>
            <person name="Krishnamurthi S."/>
        </authorList>
    </citation>
    <scope>NUCLEOTIDE SEQUENCE [LARGE SCALE GENOMIC DNA]</scope>
    <source>
        <strain evidence="1 2">DSM 4337</strain>
    </source>
</reference>
<dbReference type="InterPro" id="IPR025942">
    <property type="entry name" value="SpoVIF"/>
</dbReference>
<organism evidence="1 2">
    <name type="scientific">Domibacillus aminovorans</name>
    <dbReference type="NCBI Taxonomy" id="29332"/>
    <lineage>
        <taxon>Bacteria</taxon>
        <taxon>Bacillati</taxon>
        <taxon>Bacillota</taxon>
        <taxon>Bacilli</taxon>
        <taxon>Bacillales</taxon>
        <taxon>Bacillaceae</taxon>
        <taxon>Domibacillus</taxon>
    </lineage>
</organism>
<evidence type="ECO:0000313" key="2">
    <source>
        <dbReference type="Proteomes" id="UP000077271"/>
    </source>
</evidence>
<proteinExistence type="predicted"/>
<dbReference type="OrthoDB" id="2474248at2"/>